<evidence type="ECO:0000313" key="3">
    <source>
        <dbReference type="Proteomes" id="UP000287651"/>
    </source>
</evidence>
<reference evidence="2 3" key="1">
    <citation type="journal article" date="2014" name="Agronomy (Basel)">
        <title>A Draft Genome Sequence for Ensete ventricosum, the Drought-Tolerant Tree Against Hunger.</title>
        <authorList>
            <person name="Harrison J."/>
            <person name="Moore K.A."/>
            <person name="Paszkiewicz K."/>
            <person name="Jones T."/>
            <person name="Grant M."/>
            <person name="Ambacheew D."/>
            <person name="Muzemil S."/>
            <person name="Studholme D.J."/>
        </authorList>
    </citation>
    <scope>NUCLEOTIDE SEQUENCE [LARGE SCALE GENOMIC DNA]</scope>
</reference>
<proteinExistence type="predicted"/>
<name>A0A426XV88_ENSVE</name>
<accession>A0A426XV88</accession>
<dbReference type="EMBL" id="AMZH03017152">
    <property type="protein sequence ID" value="RRT43438.1"/>
    <property type="molecule type" value="Genomic_DNA"/>
</dbReference>
<evidence type="ECO:0000313" key="2">
    <source>
        <dbReference type="EMBL" id="RRT43438.1"/>
    </source>
</evidence>
<keyword evidence="1" id="KW-0732">Signal</keyword>
<sequence length="70" mass="7693">MTLRGALLLSALGVSFDGAANREYDHLSKRRDPRTNMSRQEVVEVATGIILGMMCPSKGLPRWLSTWSSG</sequence>
<dbReference type="AlphaFoldDB" id="A0A426XV88"/>
<organism evidence="2 3">
    <name type="scientific">Ensete ventricosum</name>
    <name type="common">Abyssinian banana</name>
    <name type="synonym">Musa ensete</name>
    <dbReference type="NCBI Taxonomy" id="4639"/>
    <lineage>
        <taxon>Eukaryota</taxon>
        <taxon>Viridiplantae</taxon>
        <taxon>Streptophyta</taxon>
        <taxon>Embryophyta</taxon>
        <taxon>Tracheophyta</taxon>
        <taxon>Spermatophyta</taxon>
        <taxon>Magnoliopsida</taxon>
        <taxon>Liliopsida</taxon>
        <taxon>Zingiberales</taxon>
        <taxon>Musaceae</taxon>
        <taxon>Ensete</taxon>
    </lineage>
</organism>
<dbReference type="Proteomes" id="UP000287651">
    <property type="component" value="Unassembled WGS sequence"/>
</dbReference>
<feature type="chain" id="PRO_5019001890" evidence="1">
    <location>
        <begin position="22"/>
        <end position="70"/>
    </location>
</feature>
<evidence type="ECO:0000256" key="1">
    <source>
        <dbReference type="SAM" id="SignalP"/>
    </source>
</evidence>
<comment type="caution">
    <text evidence="2">The sequence shown here is derived from an EMBL/GenBank/DDBJ whole genome shotgun (WGS) entry which is preliminary data.</text>
</comment>
<gene>
    <name evidence="2" type="ORF">B296_00051133</name>
</gene>
<feature type="signal peptide" evidence="1">
    <location>
        <begin position="1"/>
        <end position="21"/>
    </location>
</feature>
<protein>
    <submittedName>
        <fullName evidence="2">Uncharacterized protein</fullName>
    </submittedName>
</protein>